<organism evidence="1 2">
    <name type="scientific">Paracoccus isoporae</name>
    <dbReference type="NCBI Taxonomy" id="591205"/>
    <lineage>
        <taxon>Bacteria</taxon>
        <taxon>Pseudomonadati</taxon>
        <taxon>Pseudomonadota</taxon>
        <taxon>Alphaproteobacteria</taxon>
        <taxon>Rhodobacterales</taxon>
        <taxon>Paracoccaceae</taxon>
        <taxon>Paracoccus</taxon>
    </lineage>
</organism>
<dbReference type="AlphaFoldDB" id="A0A1G7CV66"/>
<dbReference type="OrthoDB" id="6493506at2"/>
<dbReference type="STRING" id="591205.SAMN05421538_106218"/>
<protein>
    <submittedName>
        <fullName evidence="1">Uncharacterized protein</fullName>
    </submittedName>
</protein>
<dbReference type="RefSeq" id="WP_090523915.1">
    <property type="nucleotide sequence ID" value="NZ_FNAH01000006.1"/>
</dbReference>
<keyword evidence="2" id="KW-1185">Reference proteome</keyword>
<name>A0A1G7CV66_9RHOB</name>
<reference evidence="1 2" key="1">
    <citation type="submission" date="2016-10" db="EMBL/GenBank/DDBJ databases">
        <authorList>
            <person name="de Groot N.N."/>
        </authorList>
    </citation>
    <scope>NUCLEOTIDE SEQUENCE [LARGE SCALE GENOMIC DNA]</scope>
    <source>
        <strain evidence="1 2">DSM 22220</strain>
    </source>
</reference>
<proteinExistence type="predicted"/>
<sequence length="572" mass="62817">MKPSDHLINAVRQIDRAIRVRGLRHTLGLALRVIATEGPSGIRRRLEALGPALRSAKPRGPGAALILTVPHTLHFARRLQSVLQQAGIEAALSDNDRIASDYDTVFTFALQNFPSVPADRCIAFQVEQSVLPHRWTEAYLTRLASCRAVFEYSQTNIAALQDRLPLARLFHVPLAPPSGIAAIDKPASPTVLFYGDTTPPRRAALLSRIAAEIPELQIETNLFGPRMEARLSQAHVVLNLHATQGGLLEVARISEAIAHGCVVVSETAIDQQEHPDLSARVIYAPEGDGDALIAALRALLDDAALLLRSQTALTEAAPDRFRLGVLRGLQGLGIIAPATFARLATDYPKPYDPSHDGLLRTCLTLPETPDRTASFLTHNAGDYLIWPGLKAAPGWRGAALSYRHMMRAFRAAGIVEALVVEDDVLLPADFEARLTTIRGYMDDCDADLFSGLIVDLHREARVLGVERRDGLCLVQLDRAVMMICNLYRRRMIEHLAQWDDGDDNAFSNTIDRYMERATHLRVVTTLPFTASYGASLKSTLRDADNHKFDALLARSEKMLAEKVAAFEAGRAT</sequence>
<gene>
    <name evidence="1" type="ORF">SAMN05421538_106218</name>
</gene>
<accession>A0A1G7CV66</accession>
<dbReference type="EMBL" id="FNAH01000006">
    <property type="protein sequence ID" value="SDE43123.1"/>
    <property type="molecule type" value="Genomic_DNA"/>
</dbReference>
<evidence type="ECO:0000313" key="1">
    <source>
        <dbReference type="EMBL" id="SDE43123.1"/>
    </source>
</evidence>
<evidence type="ECO:0000313" key="2">
    <source>
        <dbReference type="Proteomes" id="UP000199344"/>
    </source>
</evidence>
<dbReference type="Proteomes" id="UP000199344">
    <property type="component" value="Unassembled WGS sequence"/>
</dbReference>